<dbReference type="Pfam" id="PF09179">
    <property type="entry name" value="TilS"/>
    <property type="match status" value="1"/>
</dbReference>
<comment type="caution">
    <text evidence="10">The sequence shown here is derived from an EMBL/GenBank/DDBJ whole genome shotgun (WGS) entry which is preliminary data.</text>
</comment>
<evidence type="ECO:0000313" key="11">
    <source>
        <dbReference type="Proteomes" id="UP000637423"/>
    </source>
</evidence>
<sequence>MLLHLSQQFCAARHLKLFAFHVHHGISPNADGWLQHCEAQAAESGAIFDARKVSIDPHAKDGIEASARTERYRALGAMCAAHQVHLVLTAHHQDDQAETLLLQLLRGSGVAGLSGMDHCNRAPALLGNEALAIARPLLGVTRRALLEYSTSQAIRFVEDESNEDHKYARNALRLQVMPILAEISPGFTERLARSAQHAQSAHRMLQELAQQDCRQCGFGDGLDISKMQGFSDDRIDNLLRFWLSTLGVRMPTTARLAEMRKQLFSARADAMVTVTHDGVGIHRYENRIYAERGITDAQYAAPQSFQWTGEEVIHFPRFRGSLYFEPAEFGLDSPWLKQQNLTLRLREGGERIKLAPNRPTRDIKSHYQTLRIPFWQRQHLPFVAAGRELLFAAGVGLDAKFCAESGNDAIGLRWEADAA</sequence>
<dbReference type="InterPro" id="IPR012796">
    <property type="entry name" value="Lysidine-tRNA-synth_C"/>
</dbReference>
<dbReference type="SUPFAM" id="SSF56037">
    <property type="entry name" value="PheT/TilS domain"/>
    <property type="match status" value="1"/>
</dbReference>
<reference evidence="10" key="1">
    <citation type="journal article" date="2014" name="Int. J. Syst. Evol. Microbiol.">
        <title>Complete genome sequence of Corynebacterium casei LMG S-19264T (=DSM 44701T), isolated from a smear-ripened cheese.</title>
        <authorList>
            <consortium name="US DOE Joint Genome Institute (JGI-PGF)"/>
            <person name="Walter F."/>
            <person name="Albersmeier A."/>
            <person name="Kalinowski J."/>
            <person name="Ruckert C."/>
        </authorList>
    </citation>
    <scope>NUCLEOTIDE SEQUENCE</scope>
    <source>
        <strain evidence="10">CGMCC 1.10998</strain>
    </source>
</reference>
<comment type="function">
    <text evidence="8">Ligates lysine onto the cytidine present at position 34 of the AUA codon-specific tRNA(Ile) that contains the anticodon CAU, in an ATP-dependent manner. Cytidine is converted to lysidine, thus changing the amino acid specificity of the tRNA from methionine to isoleucine.</text>
</comment>
<evidence type="ECO:0000256" key="1">
    <source>
        <dbReference type="ARBA" id="ARBA00004496"/>
    </source>
</evidence>
<dbReference type="SMART" id="SM00977">
    <property type="entry name" value="TilS_C"/>
    <property type="match status" value="1"/>
</dbReference>
<dbReference type="InterPro" id="IPR015262">
    <property type="entry name" value="tRNA_Ile_lys_synt_subst-bd"/>
</dbReference>
<comment type="similarity">
    <text evidence="8">Belongs to the tRNA(Ile)-lysidine synthase family.</text>
</comment>
<organism evidence="10 11">
    <name type="scientific">Undibacterium terreum</name>
    <dbReference type="NCBI Taxonomy" id="1224302"/>
    <lineage>
        <taxon>Bacteria</taxon>
        <taxon>Pseudomonadati</taxon>
        <taxon>Pseudomonadota</taxon>
        <taxon>Betaproteobacteria</taxon>
        <taxon>Burkholderiales</taxon>
        <taxon>Oxalobacteraceae</taxon>
        <taxon>Undibacterium</taxon>
    </lineage>
</organism>
<dbReference type="GO" id="GO:0005737">
    <property type="term" value="C:cytoplasm"/>
    <property type="evidence" value="ECO:0007669"/>
    <property type="project" value="UniProtKB-SubCell"/>
</dbReference>
<dbReference type="AlphaFoldDB" id="A0A916XP83"/>
<comment type="catalytic activity">
    <reaction evidence="7 8">
        <text>cytidine(34) in tRNA(Ile2) + L-lysine + ATP = lysidine(34) in tRNA(Ile2) + AMP + diphosphate + H(+)</text>
        <dbReference type="Rhea" id="RHEA:43744"/>
        <dbReference type="Rhea" id="RHEA-COMP:10625"/>
        <dbReference type="Rhea" id="RHEA-COMP:10670"/>
        <dbReference type="ChEBI" id="CHEBI:15378"/>
        <dbReference type="ChEBI" id="CHEBI:30616"/>
        <dbReference type="ChEBI" id="CHEBI:32551"/>
        <dbReference type="ChEBI" id="CHEBI:33019"/>
        <dbReference type="ChEBI" id="CHEBI:82748"/>
        <dbReference type="ChEBI" id="CHEBI:83665"/>
        <dbReference type="ChEBI" id="CHEBI:456215"/>
        <dbReference type="EC" id="6.3.4.19"/>
    </reaction>
</comment>
<proteinExistence type="inferred from homology"/>
<dbReference type="Gene3D" id="1.20.59.20">
    <property type="match status" value="1"/>
</dbReference>
<dbReference type="Pfam" id="PF11734">
    <property type="entry name" value="TilS_C"/>
    <property type="match status" value="1"/>
</dbReference>
<keyword evidence="4 8" id="KW-0819">tRNA processing</keyword>
<gene>
    <name evidence="8 10" type="primary">tilS</name>
    <name evidence="10" type="ORF">GCM10011396_44210</name>
</gene>
<evidence type="ECO:0000256" key="5">
    <source>
        <dbReference type="ARBA" id="ARBA00022741"/>
    </source>
</evidence>
<protein>
    <recommendedName>
        <fullName evidence="8">tRNA(Ile)-lysidine synthase</fullName>
        <ecNumber evidence="8">6.3.4.19</ecNumber>
    </recommendedName>
    <alternativeName>
        <fullName evidence="8">tRNA(Ile)-2-lysyl-cytidine synthase</fullName>
    </alternativeName>
    <alternativeName>
        <fullName evidence="8">tRNA(Ile)-lysidine synthetase</fullName>
    </alternativeName>
</protein>
<dbReference type="Proteomes" id="UP000637423">
    <property type="component" value="Unassembled WGS sequence"/>
</dbReference>
<accession>A0A916XP83</accession>
<dbReference type="InterPro" id="IPR012094">
    <property type="entry name" value="tRNA_Ile_lys_synt"/>
</dbReference>
<dbReference type="GO" id="GO:0006400">
    <property type="term" value="P:tRNA modification"/>
    <property type="evidence" value="ECO:0007669"/>
    <property type="project" value="UniProtKB-UniRule"/>
</dbReference>
<dbReference type="HAMAP" id="MF_01161">
    <property type="entry name" value="tRNA_Ile_lys_synt"/>
    <property type="match status" value="1"/>
</dbReference>
<dbReference type="InterPro" id="IPR011063">
    <property type="entry name" value="TilS/TtcA_N"/>
</dbReference>
<evidence type="ECO:0000256" key="4">
    <source>
        <dbReference type="ARBA" id="ARBA00022694"/>
    </source>
</evidence>
<keyword evidence="6" id="KW-0067">ATP-binding</keyword>
<evidence type="ECO:0000259" key="9">
    <source>
        <dbReference type="SMART" id="SM00977"/>
    </source>
</evidence>
<name>A0A916XP83_9BURK</name>
<dbReference type="InterPro" id="IPR014729">
    <property type="entry name" value="Rossmann-like_a/b/a_fold"/>
</dbReference>
<evidence type="ECO:0000256" key="7">
    <source>
        <dbReference type="ARBA" id="ARBA00048539"/>
    </source>
</evidence>
<dbReference type="SUPFAM" id="SSF82829">
    <property type="entry name" value="MesJ substrate recognition domain-like"/>
    <property type="match status" value="1"/>
</dbReference>
<evidence type="ECO:0000256" key="6">
    <source>
        <dbReference type="ARBA" id="ARBA00022840"/>
    </source>
</evidence>
<keyword evidence="11" id="KW-1185">Reference proteome</keyword>
<comment type="subcellular location">
    <subcellularLocation>
        <location evidence="1 8">Cytoplasm</location>
    </subcellularLocation>
</comment>
<dbReference type="PANTHER" id="PTHR43033">
    <property type="entry name" value="TRNA(ILE)-LYSIDINE SYNTHASE-RELATED"/>
    <property type="match status" value="1"/>
</dbReference>
<feature type="domain" description="Lysidine-tRNA(Ile) synthetase C-terminal" evidence="9">
    <location>
        <begin position="341"/>
        <end position="414"/>
    </location>
</feature>
<dbReference type="NCBIfam" id="TIGR02432">
    <property type="entry name" value="lysidine_TilS_N"/>
    <property type="match status" value="1"/>
</dbReference>
<dbReference type="EMBL" id="BMED01000005">
    <property type="protein sequence ID" value="GGC92087.1"/>
    <property type="molecule type" value="Genomic_DNA"/>
</dbReference>
<dbReference type="InterPro" id="IPR012795">
    <property type="entry name" value="tRNA_Ile_lys_synt_N"/>
</dbReference>
<comment type="caution">
    <text evidence="8">Lacks conserved residue(s) required for the propagation of feature annotation.</text>
</comment>
<evidence type="ECO:0000256" key="8">
    <source>
        <dbReference type="HAMAP-Rule" id="MF_01161"/>
    </source>
</evidence>
<keyword evidence="3 8" id="KW-0436">Ligase</keyword>
<dbReference type="PANTHER" id="PTHR43033:SF1">
    <property type="entry name" value="TRNA(ILE)-LYSIDINE SYNTHASE-RELATED"/>
    <property type="match status" value="1"/>
</dbReference>
<keyword evidence="2 8" id="KW-0963">Cytoplasm</keyword>
<evidence type="ECO:0000313" key="10">
    <source>
        <dbReference type="EMBL" id="GGC92087.1"/>
    </source>
</evidence>
<dbReference type="GO" id="GO:0032267">
    <property type="term" value="F:tRNA(Ile)-lysidine synthase activity"/>
    <property type="evidence" value="ECO:0007669"/>
    <property type="project" value="UniProtKB-EC"/>
</dbReference>
<dbReference type="Gene3D" id="3.40.50.620">
    <property type="entry name" value="HUPs"/>
    <property type="match status" value="1"/>
</dbReference>
<evidence type="ECO:0000256" key="3">
    <source>
        <dbReference type="ARBA" id="ARBA00022598"/>
    </source>
</evidence>
<evidence type="ECO:0000256" key="2">
    <source>
        <dbReference type="ARBA" id="ARBA00022490"/>
    </source>
</evidence>
<dbReference type="EC" id="6.3.4.19" evidence="8"/>
<dbReference type="CDD" id="cd01992">
    <property type="entry name" value="TilS_N"/>
    <property type="match status" value="1"/>
</dbReference>
<dbReference type="Pfam" id="PF01171">
    <property type="entry name" value="ATP_bind_3"/>
    <property type="match status" value="1"/>
</dbReference>
<dbReference type="NCBIfam" id="TIGR02433">
    <property type="entry name" value="lysidine_TilS_C"/>
    <property type="match status" value="1"/>
</dbReference>
<dbReference type="SUPFAM" id="SSF52402">
    <property type="entry name" value="Adenine nucleotide alpha hydrolases-like"/>
    <property type="match status" value="1"/>
</dbReference>
<reference evidence="10" key="2">
    <citation type="submission" date="2020-09" db="EMBL/GenBank/DDBJ databases">
        <authorList>
            <person name="Sun Q."/>
            <person name="Zhou Y."/>
        </authorList>
    </citation>
    <scope>NUCLEOTIDE SEQUENCE</scope>
    <source>
        <strain evidence="10">CGMCC 1.10998</strain>
    </source>
</reference>
<dbReference type="GO" id="GO:0005524">
    <property type="term" value="F:ATP binding"/>
    <property type="evidence" value="ECO:0007669"/>
    <property type="project" value="UniProtKB-KW"/>
</dbReference>
<keyword evidence="5" id="KW-0547">Nucleotide-binding</keyword>